<gene>
    <name evidence="2" type="ORF">JOF56_006229</name>
</gene>
<protein>
    <recommendedName>
        <fullName evidence="4">DUF742 domain-containing protein</fullName>
    </recommendedName>
</protein>
<feature type="region of interest" description="Disordered" evidence="1">
    <location>
        <begin position="22"/>
        <end position="51"/>
    </location>
</feature>
<evidence type="ECO:0000313" key="3">
    <source>
        <dbReference type="Proteomes" id="UP001519332"/>
    </source>
</evidence>
<proteinExistence type="predicted"/>
<organism evidence="2 3">
    <name type="scientific">Kibdelosporangium banguiense</name>
    <dbReference type="NCBI Taxonomy" id="1365924"/>
    <lineage>
        <taxon>Bacteria</taxon>
        <taxon>Bacillati</taxon>
        <taxon>Actinomycetota</taxon>
        <taxon>Actinomycetes</taxon>
        <taxon>Pseudonocardiales</taxon>
        <taxon>Pseudonocardiaceae</taxon>
        <taxon>Kibdelosporangium</taxon>
    </lineage>
</organism>
<evidence type="ECO:0000256" key="1">
    <source>
        <dbReference type="SAM" id="MobiDB-lite"/>
    </source>
</evidence>
<dbReference type="PANTHER" id="PTHR36221:SF1">
    <property type="entry name" value="DUF742 DOMAIN-CONTAINING PROTEIN"/>
    <property type="match status" value="1"/>
</dbReference>
<name>A0ABS4TNA5_9PSEU</name>
<comment type="caution">
    <text evidence="2">The sequence shown here is derived from an EMBL/GenBank/DDBJ whole genome shotgun (WGS) entry which is preliminary data.</text>
</comment>
<evidence type="ECO:0000313" key="2">
    <source>
        <dbReference type="EMBL" id="MBP2325844.1"/>
    </source>
</evidence>
<reference evidence="2 3" key="1">
    <citation type="submission" date="2021-03" db="EMBL/GenBank/DDBJ databases">
        <title>Sequencing the genomes of 1000 actinobacteria strains.</title>
        <authorList>
            <person name="Klenk H.-P."/>
        </authorList>
    </citation>
    <scope>NUCLEOTIDE SEQUENCE [LARGE SCALE GENOMIC DNA]</scope>
    <source>
        <strain evidence="2 3">DSM 46670</strain>
    </source>
</reference>
<dbReference type="PANTHER" id="PTHR36221">
    <property type="entry name" value="DUF742 DOMAIN-CONTAINING PROTEIN"/>
    <property type="match status" value="1"/>
</dbReference>
<evidence type="ECO:0008006" key="4">
    <source>
        <dbReference type="Google" id="ProtNLM"/>
    </source>
</evidence>
<dbReference type="InterPro" id="IPR007995">
    <property type="entry name" value="DUF742"/>
</dbReference>
<keyword evidence="3" id="KW-1185">Reference proteome</keyword>
<sequence>MSADDQGFAEVLNGFSLDSGRRFAARRKPTPEPAAPQATTPAAAAARPAAPEPNASFVRAYAWTGGRTRSSYRLEIETLVSTSTRALDRLWDLAAEHQEVAELCGQSKSVAEVAALLKLPLGVAKVLLGDMATLGLIVVHENASANPDMELLERVLRGLTKLRV</sequence>
<dbReference type="Pfam" id="PF05331">
    <property type="entry name" value="DUF742"/>
    <property type="match status" value="1"/>
</dbReference>
<feature type="compositionally biased region" description="Low complexity" evidence="1">
    <location>
        <begin position="35"/>
        <end position="51"/>
    </location>
</feature>
<dbReference type="EMBL" id="JAGINW010000001">
    <property type="protein sequence ID" value="MBP2325844.1"/>
    <property type="molecule type" value="Genomic_DNA"/>
</dbReference>
<accession>A0ABS4TNA5</accession>
<dbReference type="Proteomes" id="UP001519332">
    <property type="component" value="Unassembled WGS sequence"/>
</dbReference>
<dbReference type="RefSeq" id="WP_307855332.1">
    <property type="nucleotide sequence ID" value="NZ_JAGINW010000001.1"/>
</dbReference>